<dbReference type="AlphaFoldDB" id="Q09EZ8"/>
<dbReference type="GeneID" id="4271532"/>
<sequence length="256" mass="30426">MFLITISSFFSNLININSYLINIIDLITPLFFLENFIIQFFILYLLYLIIVNNNLYYLLLYVFLEIVLFGLFICLYQLELFTGFLWVAEFTIIFIAVVLLFYLNVDGLHLKYNNNLNNIIYYLPIIFIFLLFYNLDTYFELENFLPVEFNNIDYYDDYYEALNNSIMNDFTPLTLSYYSINSVEFIIIGLLLLLGSVACVNLYKSNKNFTIVKQSNVLSMFNFFKDFINFSFLKKQDLNNQTNLNPGLRSIKKKFN</sequence>
<feature type="transmembrane region" description="Helical" evidence="1">
    <location>
        <begin position="20"/>
        <end position="48"/>
    </location>
</feature>
<keyword evidence="1" id="KW-0812">Transmembrane</keyword>
<geneLocation type="mitochondrion" evidence="2"/>
<keyword evidence="2" id="KW-0496">Mitochondrion</keyword>
<feature type="transmembrane region" description="Helical" evidence="1">
    <location>
        <begin position="84"/>
        <end position="103"/>
    </location>
</feature>
<keyword evidence="1" id="KW-0472">Membrane</keyword>
<dbReference type="RefSeq" id="YP_740844.1">
    <property type="nucleotide sequence ID" value="NC_008339.1"/>
</dbReference>
<feature type="transmembrane region" description="Helical" evidence="1">
    <location>
        <begin position="185"/>
        <end position="203"/>
    </location>
</feature>
<name>Q09EZ8_TETPI</name>
<evidence type="ECO:0000256" key="1">
    <source>
        <dbReference type="SAM" id="Phobius"/>
    </source>
</evidence>
<gene>
    <name evidence="2" type="primary">ymf62</name>
</gene>
<feature type="transmembrane region" description="Helical" evidence="1">
    <location>
        <begin position="115"/>
        <end position="135"/>
    </location>
</feature>
<dbReference type="EMBL" id="DQ927305">
    <property type="protein sequence ID" value="ABI51753.1"/>
    <property type="molecule type" value="Genomic_DNA"/>
</dbReference>
<accession>Q09EZ8</accession>
<evidence type="ECO:0000313" key="2">
    <source>
        <dbReference type="EMBL" id="ABI51753.1"/>
    </source>
</evidence>
<proteinExistence type="predicted"/>
<organism evidence="2">
    <name type="scientific">Tetrahymena pigmentosa</name>
    <dbReference type="NCBI Taxonomy" id="5907"/>
    <lineage>
        <taxon>Eukaryota</taxon>
        <taxon>Sar</taxon>
        <taxon>Alveolata</taxon>
        <taxon>Ciliophora</taxon>
        <taxon>Intramacronucleata</taxon>
        <taxon>Oligohymenophorea</taxon>
        <taxon>Hymenostomatida</taxon>
        <taxon>Tetrahymenina</taxon>
        <taxon>Tetrahymenidae</taxon>
        <taxon>Tetrahymena</taxon>
    </lineage>
</organism>
<protein>
    <submittedName>
        <fullName evidence="2">Ymf62</fullName>
    </submittedName>
</protein>
<reference evidence="2" key="1">
    <citation type="journal article" date="2007" name="PLoS ONE">
        <title>Complete mitochondrial genome sequence of three tetrahymena species reveals mutation hot spots and accelerated nonsynonymous substitutions in Ymf genes.</title>
        <authorList>
            <person name="Moradian M.M."/>
            <person name="Beglaryan D."/>
            <person name="Skozylas J.M."/>
            <person name="Kerikorian V."/>
        </authorList>
    </citation>
    <scope>NUCLEOTIDE SEQUENCE</scope>
    <source>
        <strain evidence="2">UM1060</strain>
    </source>
</reference>
<feature type="transmembrane region" description="Helical" evidence="1">
    <location>
        <begin position="55"/>
        <end position="78"/>
    </location>
</feature>
<keyword evidence="1" id="KW-1133">Transmembrane helix</keyword>